<dbReference type="AlphaFoldDB" id="A0A3B1CER1"/>
<gene>
    <name evidence="1" type="ORF">MNBD_NITROSPIRAE03-402</name>
</gene>
<organism evidence="1">
    <name type="scientific">hydrothermal vent metagenome</name>
    <dbReference type="NCBI Taxonomy" id="652676"/>
    <lineage>
        <taxon>unclassified sequences</taxon>
        <taxon>metagenomes</taxon>
        <taxon>ecological metagenomes</taxon>
    </lineage>
</organism>
<reference evidence="1" key="1">
    <citation type="submission" date="2018-06" db="EMBL/GenBank/DDBJ databases">
        <authorList>
            <person name="Zhirakovskaya E."/>
        </authorList>
    </citation>
    <scope>NUCLEOTIDE SEQUENCE</scope>
</reference>
<accession>A0A3B1CER1</accession>
<protein>
    <submittedName>
        <fullName evidence="1">Uncharacterized protein</fullName>
    </submittedName>
</protein>
<proteinExistence type="predicted"/>
<name>A0A3B1CER1_9ZZZZ</name>
<evidence type="ECO:0000313" key="1">
    <source>
        <dbReference type="EMBL" id="VAX28966.1"/>
    </source>
</evidence>
<sequence length="58" mass="7017">MLWKYSEFCLRNRKSFYLEYIEDGMLFPRFKGRPQGFCSMDGAMSEKVYFIFVQLTPN</sequence>
<dbReference type="EMBL" id="UOGI01000036">
    <property type="protein sequence ID" value="VAX28966.1"/>
    <property type="molecule type" value="Genomic_DNA"/>
</dbReference>